<evidence type="ECO:0000313" key="5">
    <source>
        <dbReference type="Proteomes" id="UP000318297"/>
    </source>
</evidence>
<dbReference type="RefSeq" id="WP_145225596.1">
    <property type="nucleotide sequence ID" value="NZ_VIVQ01000001.1"/>
</dbReference>
<dbReference type="CDD" id="cd07302">
    <property type="entry name" value="CHD"/>
    <property type="match status" value="1"/>
</dbReference>
<evidence type="ECO:0000256" key="2">
    <source>
        <dbReference type="ARBA" id="ARBA00022840"/>
    </source>
</evidence>
<dbReference type="AlphaFoldDB" id="A0A561E8L9"/>
<dbReference type="GO" id="GO:0005524">
    <property type="term" value="F:ATP binding"/>
    <property type="evidence" value="ECO:0007669"/>
    <property type="project" value="UniProtKB-KW"/>
</dbReference>
<protein>
    <submittedName>
        <fullName evidence="4">Adenylate/guanylate cyclase</fullName>
    </submittedName>
</protein>
<dbReference type="PANTHER" id="PTHR16305">
    <property type="entry name" value="TESTICULAR SOLUBLE ADENYLYL CYCLASE"/>
    <property type="match status" value="1"/>
</dbReference>
<keyword evidence="5" id="KW-1185">Reference proteome</keyword>
<comment type="caution">
    <text evidence="4">The sequence shown here is derived from an EMBL/GenBank/DDBJ whole genome shotgun (WGS) entry which is preliminary data.</text>
</comment>
<dbReference type="SMART" id="SM00044">
    <property type="entry name" value="CYCc"/>
    <property type="match status" value="1"/>
</dbReference>
<keyword evidence="2" id="KW-0067">ATP-binding</keyword>
<accession>A0A561E8L9</accession>
<dbReference type="InterPro" id="IPR041664">
    <property type="entry name" value="AAA_16"/>
</dbReference>
<feature type="domain" description="Guanylate cyclase" evidence="3">
    <location>
        <begin position="42"/>
        <end position="171"/>
    </location>
</feature>
<keyword evidence="1" id="KW-0547">Nucleotide-binding</keyword>
<sequence length="1047" mass="114395">MIVVITCARCGVQSPTGTKFCPNCGASLAQGGLQAPVRKHVVILFVDIVGSTGLGESIDPEALRASLARYFDAVSKVVWKYGGTVEKFIGDAVMAVFGVPATREDDATRAVQAATEIHAAVKELSARMQARLGQSLRVRIGVNQGEVFVTHQPDGQFSVTGDAVNVAARLQAAAQPDETYVGDTVAALVGQGVSLEFIGPMTHKGKTEPQQVFKVTDGDGRHGVLRRTRFAGREIELADLAAIADRSARLGQGWFVTYVGEPGIGKNRLVSHFLEGRDGLRVLRGTAQPLATDGSYGPLAKLLTAIDDDWPAVVEGMFDERTATAIVRRLKSATARSEETTSIDDIVWAVRKLLAQLAVAGPIAVVWKDIEWASEEMLDLIEGLVAPLRIYPVLTICTTRPELFERRPMWGGGQQSRVEPVDALSADELREMATERMPELERVSQESGRSVEMSLRALIRRSDGNPQVFQVLLDCMCDGDELPVSVHTLFEATLDRLTPMERAFCEVGSVLGREFYAEAVEPVRTADPDPDYDGNEVAGRLRLLNILELGDQDSSGFTRYQFAQSMLMETAYRTQARQVRSERHVRAADWCAAHADQLERSQRGAIAGHLRQAYDELARVSADTASIDALRERAASAGYEAAEELDLRGEPRAREAYLALFELFSDGDLRLHDIAHRAFMRTRHHDMADVEEVVARTDRKLADLPSWLVHREAMLLVGRLQSGATPAADGIDAATELIDAAREFPDLLGLQIDVGWPRALAFGIAGQMTEGLGDIGILARRAEEYGDRPVARLLTFARVEFGMWSDEPVSLVLQDVDEALDSGGAQRERVLSLLPLRVWLRAMRGDRGGATEDWERVVELSSGPDYIARETDRWAMALYSFGEPTAAAEALAQQLPLLTPIVQQDNEMWIVRLWLRAGDADAAFAAFEGDLQAPTLDDDGYHPGLRDGVVAQLLALRGNADLARERIRQAHLLVDTISMPITIAELAVDEAVVEAILGDEAASLDAAGRAERAYRRKGASAMADNVERWMSSAATLVQEGQHADTDV</sequence>
<evidence type="ECO:0000256" key="1">
    <source>
        <dbReference type="ARBA" id="ARBA00022741"/>
    </source>
</evidence>
<dbReference type="InterPro" id="IPR029787">
    <property type="entry name" value="Nucleotide_cyclase"/>
</dbReference>
<dbReference type="EMBL" id="VIVQ01000001">
    <property type="protein sequence ID" value="TWE11968.1"/>
    <property type="molecule type" value="Genomic_DNA"/>
</dbReference>
<dbReference type="GO" id="GO:0035556">
    <property type="term" value="P:intracellular signal transduction"/>
    <property type="evidence" value="ECO:0007669"/>
    <property type="project" value="InterPro"/>
</dbReference>
<dbReference type="Gene3D" id="3.30.70.1230">
    <property type="entry name" value="Nucleotide cyclase"/>
    <property type="match status" value="1"/>
</dbReference>
<dbReference type="PANTHER" id="PTHR16305:SF28">
    <property type="entry name" value="GUANYLATE CYCLASE DOMAIN-CONTAINING PROTEIN"/>
    <property type="match status" value="1"/>
</dbReference>
<proteinExistence type="predicted"/>
<gene>
    <name evidence="4" type="ORF">BKA23_0763</name>
</gene>
<dbReference type="GO" id="GO:0004016">
    <property type="term" value="F:adenylate cyclase activity"/>
    <property type="evidence" value="ECO:0007669"/>
    <property type="project" value="TreeGrafter"/>
</dbReference>
<dbReference type="OrthoDB" id="3691954at2"/>
<organism evidence="4 5">
    <name type="scientific">Rudaeicoccus suwonensis</name>
    <dbReference type="NCBI Taxonomy" id="657409"/>
    <lineage>
        <taxon>Bacteria</taxon>
        <taxon>Bacillati</taxon>
        <taxon>Actinomycetota</taxon>
        <taxon>Actinomycetes</taxon>
        <taxon>Micrococcales</taxon>
        <taxon>Dermacoccaceae</taxon>
        <taxon>Rudaeicoccus</taxon>
    </lineage>
</organism>
<dbReference type="SUPFAM" id="SSF55073">
    <property type="entry name" value="Nucleotide cyclase"/>
    <property type="match status" value="1"/>
</dbReference>
<evidence type="ECO:0000313" key="4">
    <source>
        <dbReference type="EMBL" id="TWE11968.1"/>
    </source>
</evidence>
<reference evidence="4 5" key="1">
    <citation type="submission" date="2019-06" db="EMBL/GenBank/DDBJ databases">
        <title>Sequencing the genomes of 1000 actinobacteria strains.</title>
        <authorList>
            <person name="Klenk H.-P."/>
        </authorList>
    </citation>
    <scope>NUCLEOTIDE SEQUENCE [LARGE SCALE GENOMIC DNA]</scope>
    <source>
        <strain evidence="4 5">DSM 19560</strain>
    </source>
</reference>
<dbReference type="InterPro" id="IPR001054">
    <property type="entry name" value="A/G_cyclase"/>
</dbReference>
<dbReference type="PROSITE" id="PS50125">
    <property type="entry name" value="GUANYLATE_CYCLASE_2"/>
    <property type="match status" value="1"/>
</dbReference>
<dbReference type="GO" id="GO:0009190">
    <property type="term" value="P:cyclic nucleotide biosynthetic process"/>
    <property type="evidence" value="ECO:0007669"/>
    <property type="project" value="InterPro"/>
</dbReference>
<dbReference type="Proteomes" id="UP000318297">
    <property type="component" value="Unassembled WGS sequence"/>
</dbReference>
<dbReference type="Pfam" id="PF00211">
    <property type="entry name" value="Guanylate_cyc"/>
    <property type="match status" value="1"/>
</dbReference>
<dbReference type="GO" id="GO:0005737">
    <property type="term" value="C:cytoplasm"/>
    <property type="evidence" value="ECO:0007669"/>
    <property type="project" value="TreeGrafter"/>
</dbReference>
<evidence type="ECO:0000259" key="3">
    <source>
        <dbReference type="PROSITE" id="PS50125"/>
    </source>
</evidence>
<dbReference type="Pfam" id="PF13191">
    <property type="entry name" value="AAA_16"/>
    <property type="match status" value="1"/>
</dbReference>
<name>A0A561E8L9_9MICO</name>